<proteinExistence type="predicted"/>
<evidence type="ECO:0000313" key="1">
    <source>
        <dbReference type="EMBL" id="KAH6868976.1"/>
    </source>
</evidence>
<dbReference type="EMBL" id="JAGPYM010000083">
    <property type="protein sequence ID" value="KAH6868976.1"/>
    <property type="molecule type" value="Genomic_DNA"/>
</dbReference>
<comment type="caution">
    <text evidence="1">The sequence shown here is derived from an EMBL/GenBank/DDBJ whole genome shotgun (WGS) entry which is preliminary data.</text>
</comment>
<gene>
    <name evidence="1" type="ORF">B0T10DRAFT_596036</name>
</gene>
<dbReference type="AlphaFoldDB" id="A0A9P8VMJ7"/>
<sequence>MLKKLGGKSPLIHLYSNLSSAKAEKQVCFEILVALTNFFADDVQCLRQVGNISRISPLVVPNSKNLYPEPADKDVGKDHNSWQMLLDIFAAVEKKIDDSLAQIYRIECCADIKGDVDAALKHIQDAMAIPDIRKDIIVGEHARCLFKLSEILYQIPGKPKDGQEVGLSVVMGVQDDVVDTIVSACLYVAAE</sequence>
<organism evidence="1 2">
    <name type="scientific">Thelonectria olida</name>
    <dbReference type="NCBI Taxonomy" id="1576542"/>
    <lineage>
        <taxon>Eukaryota</taxon>
        <taxon>Fungi</taxon>
        <taxon>Dikarya</taxon>
        <taxon>Ascomycota</taxon>
        <taxon>Pezizomycotina</taxon>
        <taxon>Sordariomycetes</taxon>
        <taxon>Hypocreomycetidae</taxon>
        <taxon>Hypocreales</taxon>
        <taxon>Nectriaceae</taxon>
        <taxon>Thelonectria</taxon>
    </lineage>
</organism>
<name>A0A9P8VMJ7_9HYPO</name>
<evidence type="ECO:0000313" key="2">
    <source>
        <dbReference type="Proteomes" id="UP000777438"/>
    </source>
</evidence>
<dbReference type="Proteomes" id="UP000777438">
    <property type="component" value="Unassembled WGS sequence"/>
</dbReference>
<reference evidence="1 2" key="1">
    <citation type="journal article" date="2021" name="Nat. Commun.">
        <title>Genetic determinants of endophytism in the Arabidopsis root mycobiome.</title>
        <authorList>
            <person name="Mesny F."/>
            <person name="Miyauchi S."/>
            <person name="Thiergart T."/>
            <person name="Pickel B."/>
            <person name="Atanasova L."/>
            <person name="Karlsson M."/>
            <person name="Huettel B."/>
            <person name="Barry K.W."/>
            <person name="Haridas S."/>
            <person name="Chen C."/>
            <person name="Bauer D."/>
            <person name="Andreopoulos W."/>
            <person name="Pangilinan J."/>
            <person name="LaButti K."/>
            <person name="Riley R."/>
            <person name="Lipzen A."/>
            <person name="Clum A."/>
            <person name="Drula E."/>
            <person name="Henrissat B."/>
            <person name="Kohler A."/>
            <person name="Grigoriev I.V."/>
            <person name="Martin F.M."/>
            <person name="Hacquard S."/>
        </authorList>
    </citation>
    <scope>NUCLEOTIDE SEQUENCE [LARGE SCALE GENOMIC DNA]</scope>
    <source>
        <strain evidence="1 2">MPI-CAGE-CH-0241</strain>
    </source>
</reference>
<protein>
    <submittedName>
        <fullName evidence="1">Uncharacterized protein</fullName>
    </submittedName>
</protein>
<keyword evidence="2" id="KW-1185">Reference proteome</keyword>
<accession>A0A9P8VMJ7</accession>
<dbReference type="OrthoDB" id="6161812at2759"/>